<feature type="region of interest" description="Disordered" evidence="1">
    <location>
        <begin position="187"/>
        <end position="207"/>
    </location>
</feature>
<name>A0ABU7TB45_9HYPH</name>
<evidence type="ECO:0000313" key="3">
    <source>
        <dbReference type="Proteomes" id="UP001349262"/>
    </source>
</evidence>
<reference evidence="2 3" key="1">
    <citation type="journal article" date="2012" name="Genet. Mol. Biol.">
        <title>Analysis of 16S rRNA and mxaF genes revealing insights into Methylobacterium niche-specific plant association.</title>
        <authorList>
            <person name="Dourado M.N."/>
            <person name="Andreote F.D."/>
            <person name="Dini-Andreote F."/>
            <person name="Conti R."/>
            <person name="Araujo J.M."/>
            <person name="Araujo W.L."/>
        </authorList>
    </citation>
    <scope>NUCLEOTIDE SEQUENCE [LARGE SCALE GENOMIC DNA]</scope>
    <source>
        <strain evidence="2 3">SR1.6/4</strain>
    </source>
</reference>
<dbReference type="Proteomes" id="UP001349262">
    <property type="component" value="Unassembled WGS sequence"/>
</dbReference>
<sequence length="207" mass="22845">MPLIITWAAKAGQTARAPATVVMRAVNRRGEDDIKIARTFTRGRSRTWSVEHTYFAMADRHRGGAARRMMRASVEIYDRLGVGRITVHANIDVGGYVWAKLGFAATDPAHIRAELAEALKDNPGCVIFAEANRVANESSDDDLMYNLARLEIEGLHSCGKSLLRGADWYGHATLKDPRHRARLARHFATEHDDARSNTAGGGEVEHA</sequence>
<protein>
    <submittedName>
        <fullName evidence="2">Uncharacterized protein</fullName>
    </submittedName>
</protein>
<evidence type="ECO:0000313" key="2">
    <source>
        <dbReference type="EMBL" id="MEE7457659.1"/>
    </source>
</evidence>
<comment type="caution">
    <text evidence="2">The sequence shown here is derived from an EMBL/GenBank/DDBJ whole genome shotgun (WGS) entry which is preliminary data.</text>
</comment>
<accession>A0ABU7TB45</accession>
<keyword evidence="3" id="KW-1185">Reference proteome</keyword>
<dbReference type="EMBL" id="MLBY01000004">
    <property type="protein sequence ID" value="MEE7457659.1"/>
    <property type="molecule type" value="Genomic_DNA"/>
</dbReference>
<proteinExistence type="predicted"/>
<organism evidence="2 3">
    <name type="scientific">Methylobacterium radiotolerans</name>
    <dbReference type="NCBI Taxonomy" id="31998"/>
    <lineage>
        <taxon>Bacteria</taxon>
        <taxon>Pseudomonadati</taxon>
        <taxon>Pseudomonadota</taxon>
        <taxon>Alphaproteobacteria</taxon>
        <taxon>Hyphomicrobiales</taxon>
        <taxon>Methylobacteriaceae</taxon>
        <taxon>Methylobacterium</taxon>
    </lineage>
</organism>
<gene>
    <name evidence="2" type="ORF">MRSR164_13005</name>
</gene>
<evidence type="ECO:0000256" key="1">
    <source>
        <dbReference type="SAM" id="MobiDB-lite"/>
    </source>
</evidence>